<dbReference type="RefSeq" id="WP_281894627.1">
    <property type="nucleotide sequence ID" value="NZ_BSDI01000008.1"/>
</dbReference>
<feature type="region of interest" description="Disordered" evidence="1">
    <location>
        <begin position="192"/>
        <end position="235"/>
    </location>
</feature>
<evidence type="ECO:0000256" key="1">
    <source>
        <dbReference type="SAM" id="MobiDB-lite"/>
    </source>
</evidence>
<proteinExistence type="predicted"/>
<gene>
    <name evidence="2" type="ORF">Pa4123_23530</name>
</gene>
<evidence type="ECO:0000313" key="2">
    <source>
        <dbReference type="EMBL" id="GLH97079.1"/>
    </source>
</evidence>
<comment type="caution">
    <text evidence="2">The sequence shown here is derived from an EMBL/GenBank/DDBJ whole genome shotgun (WGS) entry which is preliminary data.</text>
</comment>
<protein>
    <recommendedName>
        <fullName evidence="4">Lipoprotein</fullName>
    </recommendedName>
</protein>
<evidence type="ECO:0000313" key="3">
    <source>
        <dbReference type="Proteomes" id="UP001144280"/>
    </source>
</evidence>
<keyword evidence="3" id="KW-1185">Reference proteome</keyword>
<evidence type="ECO:0008006" key="4">
    <source>
        <dbReference type="Google" id="ProtNLM"/>
    </source>
</evidence>
<reference evidence="2" key="1">
    <citation type="submission" date="2022-12" db="EMBL/GenBank/DDBJ databases">
        <title>New Phytohabitans aurantiacus sp. RD004123 nov., an actinomycete isolated from soil.</title>
        <authorList>
            <person name="Triningsih D.W."/>
            <person name="Harunari E."/>
            <person name="Igarashi Y."/>
        </authorList>
    </citation>
    <scope>NUCLEOTIDE SEQUENCE</scope>
    <source>
        <strain evidence="2">RD004123</strain>
    </source>
</reference>
<dbReference type="Proteomes" id="UP001144280">
    <property type="component" value="Unassembled WGS sequence"/>
</dbReference>
<dbReference type="PROSITE" id="PS51257">
    <property type="entry name" value="PROKAR_LIPOPROTEIN"/>
    <property type="match status" value="1"/>
</dbReference>
<accession>A0ABQ5QTN6</accession>
<dbReference type="EMBL" id="BSDI01000008">
    <property type="protein sequence ID" value="GLH97079.1"/>
    <property type="molecule type" value="Genomic_DNA"/>
</dbReference>
<organism evidence="2 3">
    <name type="scientific">Phytohabitans aurantiacus</name>
    <dbReference type="NCBI Taxonomy" id="3016789"/>
    <lineage>
        <taxon>Bacteria</taxon>
        <taxon>Bacillati</taxon>
        <taxon>Actinomycetota</taxon>
        <taxon>Actinomycetes</taxon>
        <taxon>Micromonosporales</taxon>
        <taxon>Micromonosporaceae</taxon>
    </lineage>
</organism>
<name>A0ABQ5QTN6_9ACTN</name>
<sequence>MKGTQDRRRVVALVALVALGGGTLASMASGLVSCSPSNETVKARQLTAAEAERLGGMRARNYKDARVGLRAVVGKPGSEIRLAGWVDWHRPLVYLAATAPTEGPDDGLLQAVPGLVATRPGRVAEPPAVPPSDNWSVRPFTAASSTPAVIDSFLALLFAIASAEPDAADLLARSEAKWIGRDKIGEHPVDILLGPAVPPRPAPTKTAPTKTAKPKPTPSATKPVGPQSPTPSPGSLAAMGGAVKYWLDGDARLYKFEALLAKDLPVTVELRREDSPDLVAIDAFGGRGGKSRQVTAREAAVLAAMRQRNRKAGGGEITLNVPMLPSGALRAEGWIDWRGAMAYFLAQEGDQGYLMRVNRSGVSVQKAKKDVKKAPVPPAKKGWEFIPWARRGDALGGLDLDMLVNEALAVSSSGRDDAKKLRKVARWLRADTLDGAPVTVYEIPKVADVGGARGQATIRYWVDGSGGLRRLELRTRIGAYGQLDIKPGRVPKLK</sequence>